<name>A0A6H9UNQ3_9ACTN</name>
<accession>A0A6H9UNQ3</accession>
<dbReference type="SUPFAM" id="SSF51905">
    <property type="entry name" value="FAD/NAD(P)-binding domain"/>
    <property type="match status" value="1"/>
</dbReference>
<sequence>MRGREPHRVLETAVVIGASMAGLCAARVLSERCRDVVLIDRDPLADGADWRAHVPQGRQPHLLLYAGARLLEEWFPGIGGELYAGGATEFDVCRDFFWYQSGGSLVRPVSRMRGPVMSRPFLEATVRRRVTELPQVTVRERTTGTGLVTDATGQRVTGVRLADGATLSCDLLVDATGRQAKSLAWLKELGYAEPPVSRVTVNTHYASRVYRRDALPARDWKAAAVIGDPATKRLAMVLPWEGERWIVGLVGINGEVPPTDEAGRLAFARSLDSPVIADVMAASQPLGEPVSHRFTANQRRHVEKMRRFPLGWVMIGDAVCSFDPIYGQGMSTAAQQAAALGACLDRSAALDQTFTRRFFRAAARPVVVAWSIAAGGDFMYEGTTGEKPPGTDLLNRYVERVSVAAQHDAAVCVRFTEVAGLIRRPEWLLTPAFVLRVLRYARRGPVGARQAPASPPPLHPYSPGP</sequence>
<proteinExistence type="predicted"/>
<dbReference type="EMBL" id="VZRB01000061">
    <property type="protein sequence ID" value="KAB1139463.1"/>
    <property type="molecule type" value="Genomic_DNA"/>
</dbReference>
<dbReference type="PANTHER" id="PTHR43422:SF3">
    <property type="entry name" value="THIAMINE THIAZOLE SYNTHASE"/>
    <property type="match status" value="1"/>
</dbReference>
<comment type="caution">
    <text evidence="2">The sequence shown here is derived from an EMBL/GenBank/DDBJ whole genome shotgun (WGS) entry which is preliminary data.</text>
</comment>
<dbReference type="Gene3D" id="3.50.50.60">
    <property type="entry name" value="FAD/NAD(P)-binding domain"/>
    <property type="match status" value="1"/>
</dbReference>
<dbReference type="AlphaFoldDB" id="A0A6H9UNQ3"/>
<protein>
    <recommendedName>
        <fullName evidence="1">FAD-binding domain-containing protein</fullName>
    </recommendedName>
</protein>
<evidence type="ECO:0000313" key="2">
    <source>
        <dbReference type="EMBL" id="KAB1139463.1"/>
    </source>
</evidence>
<keyword evidence="3" id="KW-1185">Reference proteome</keyword>
<dbReference type="Pfam" id="PF01494">
    <property type="entry name" value="FAD_binding_3"/>
    <property type="match status" value="1"/>
</dbReference>
<gene>
    <name evidence="2" type="ORF">F7R91_39965</name>
</gene>
<evidence type="ECO:0000259" key="1">
    <source>
        <dbReference type="Pfam" id="PF01494"/>
    </source>
</evidence>
<dbReference type="PANTHER" id="PTHR43422">
    <property type="entry name" value="THIAMINE THIAZOLE SYNTHASE"/>
    <property type="match status" value="1"/>
</dbReference>
<dbReference type="InterPro" id="IPR002938">
    <property type="entry name" value="FAD-bd"/>
</dbReference>
<dbReference type="InterPro" id="IPR036188">
    <property type="entry name" value="FAD/NAD-bd_sf"/>
</dbReference>
<dbReference type="GO" id="GO:0071949">
    <property type="term" value="F:FAD binding"/>
    <property type="evidence" value="ECO:0007669"/>
    <property type="project" value="InterPro"/>
</dbReference>
<organism evidence="2 3">
    <name type="scientific">Streptomyces luteolifulvus</name>
    <dbReference type="NCBI Taxonomy" id="2615112"/>
    <lineage>
        <taxon>Bacteria</taxon>
        <taxon>Bacillati</taxon>
        <taxon>Actinomycetota</taxon>
        <taxon>Actinomycetes</taxon>
        <taxon>Kitasatosporales</taxon>
        <taxon>Streptomycetaceae</taxon>
        <taxon>Streptomyces</taxon>
    </lineage>
</organism>
<feature type="domain" description="FAD-binding" evidence="1">
    <location>
        <begin position="13"/>
        <end position="344"/>
    </location>
</feature>
<dbReference type="RefSeq" id="WP_150958553.1">
    <property type="nucleotide sequence ID" value="NZ_VZRB01000061.1"/>
</dbReference>
<evidence type="ECO:0000313" key="3">
    <source>
        <dbReference type="Proteomes" id="UP000442707"/>
    </source>
</evidence>
<dbReference type="Proteomes" id="UP000442707">
    <property type="component" value="Unassembled WGS sequence"/>
</dbReference>
<reference evidence="2 3" key="1">
    <citation type="submission" date="2019-09" db="EMBL/GenBank/DDBJ databases">
        <title>Screening of Novel Bioactive Compounds from Soil-Associated.</title>
        <authorList>
            <person name="Zhao S."/>
        </authorList>
    </citation>
    <scope>NUCLEOTIDE SEQUENCE [LARGE SCALE GENOMIC DNA]</scope>
    <source>
        <strain evidence="2 3">HIT-DPA4</strain>
    </source>
</reference>